<protein>
    <submittedName>
        <fullName evidence="2">Uncharacterized protein</fullName>
    </submittedName>
</protein>
<dbReference type="OrthoDB" id="1428619at2"/>
<organism evidence="2 3">
    <name type="scientific">Epilithonimonas hispanica</name>
    <dbReference type="NCBI Taxonomy" id="358687"/>
    <lineage>
        <taxon>Bacteria</taxon>
        <taxon>Pseudomonadati</taxon>
        <taxon>Bacteroidota</taxon>
        <taxon>Flavobacteriia</taxon>
        <taxon>Flavobacteriales</taxon>
        <taxon>Weeksellaceae</taxon>
        <taxon>Chryseobacterium group</taxon>
        <taxon>Epilithonimonas</taxon>
    </lineage>
</organism>
<keyword evidence="1" id="KW-0732">Signal</keyword>
<feature type="chain" id="PRO_5017759536" evidence="1">
    <location>
        <begin position="20"/>
        <end position="257"/>
    </location>
</feature>
<gene>
    <name evidence="2" type="ORF">DRF58_02220</name>
</gene>
<evidence type="ECO:0000256" key="1">
    <source>
        <dbReference type="SAM" id="SignalP"/>
    </source>
</evidence>
<dbReference type="Proteomes" id="UP000256326">
    <property type="component" value="Unassembled WGS sequence"/>
</dbReference>
<sequence length="257" mass="30789">MFKKLFLLLILLSFGNLYCQDDDYEVAKKEFENFVFSSDSIKIQNIKNTKFEKITDIQEYHHSVTRLLDFGLTESIYELRFSYPFDIQYVKGRNVFIFLFYLHGKEVGKIVDYAQYKDEEKQISSKLDSGINDYIVKHNLFYKTNYSQKKFIDDIITKNVYGDYCGYSGSKEEKMFDLELEKLSNVESYVNWMKSFNPEKQMWGYDQIQYLLRKELIELETDEQKIFNHIKNRNAIVETCSDCKFGIFKRVFKIKNN</sequence>
<accession>A0A3D9D398</accession>
<keyword evidence="3" id="KW-1185">Reference proteome</keyword>
<proteinExistence type="predicted"/>
<evidence type="ECO:0000313" key="3">
    <source>
        <dbReference type="Proteomes" id="UP000256326"/>
    </source>
</evidence>
<dbReference type="EMBL" id="QNUG01000004">
    <property type="protein sequence ID" value="REC72444.1"/>
    <property type="molecule type" value="Genomic_DNA"/>
</dbReference>
<name>A0A3D9D398_9FLAO</name>
<comment type="caution">
    <text evidence="2">The sequence shown here is derived from an EMBL/GenBank/DDBJ whole genome shotgun (WGS) entry which is preliminary data.</text>
</comment>
<dbReference type="RefSeq" id="WP_116032336.1">
    <property type="nucleotide sequence ID" value="NZ_JBHLVV010000051.1"/>
</dbReference>
<dbReference type="AlphaFoldDB" id="A0A3D9D398"/>
<evidence type="ECO:0000313" key="2">
    <source>
        <dbReference type="EMBL" id="REC72444.1"/>
    </source>
</evidence>
<feature type="signal peptide" evidence="1">
    <location>
        <begin position="1"/>
        <end position="19"/>
    </location>
</feature>
<reference evidence="2 3" key="1">
    <citation type="journal article" date="2006" name="Int. J. Syst. Evol. Microbiol.">
        <title>Chryseobacterium hispanicum sp. nov., isolated from the drinking water distribution system of Sevilla, Spain.</title>
        <authorList>
            <person name="Gallego V."/>
            <person name="Garcia M.T."/>
            <person name="Ventosa A."/>
        </authorList>
    </citation>
    <scope>NUCLEOTIDE SEQUENCE [LARGE SCALE GENOMIC DNA]</scope>
    <source>
        <strain evidence="2 3">KCTC 22104</strain>
    </source>
</reference>